<dbReference type="AlphaFoldDB" id="A0A9W8V8C0"/>
<dbReference type="EMBL" id="JAOQAZ010000037">
    <property type="protein sequence ID" value="KAJ4248126.1"/>
    <property type="molecule type" value="Genomic_DNA"/>
</dbReference>
<accession>A0A9W8V8C0</accession>
<reference evidence="1" key="1">
    <citation type="submission" date="2022-09" db="EMBL/GenBank/DDBJ databases">
        <title>Fusarium specimens isolated from Avocado Roots.</title>
        <authorList>
            <person name="Stajich J."/>
            <person name="Roper C."/>
            <person name="Heimlech-Rivalta G."/>
        </authorList>
    </citation>
    <scope>NUCLEOTIDE SEQUENCE</scope>
    <source>
        <strain evidence="1">CF00136</strain>
    </source>
</reference>
<evidence type="ECO:0000313" key="2">
    <source>
        <dbReference type="Proteomes" id="UP001152049"/>
    </source>
</evidence>
<proteinExistence type="predicted"/>
<evidence type="ECO:0000313" key="1">
    <source>
        <dbReference type="EMBL" id="KAJ4248126.1"/>
    </source>
</evidence>
<dbReference type="OrthoDB" id="3029913at2759"/>
<gene>
    <name evidence="1" type="ORF">NW762_012896</name>
</gene>
<dbReference type="Proteomes" id="UP001152049">
    <property type="component" value="Unassembled WGS sequence"/>
</dbReference>
<name>A0A9W8V8C0_9HYPO</name>
<protein>
    <submittedName>
        <fullName evidence="1">Uncharacterized protein</fullName>
    </submittedName>
</protein>
<comment type="caution">
    <text evidence="1">The sequence shown here is derived from an EMBL/GenBank/DDBJ whole genome shotgun (WGS) entry which is preliminary data.</text>
</comment>
<sequence length="216" mass="23302">MAAPPPLSSGQEQLFSFFTLSLEADGYSVNVKQTLTSPSTDDKTTGDETFEVPETSKLQLFDVIAPRYSLPRGAIHLSLPPQGYGSLGKTLPYAVLSHPRLPWARGASISPAPGDEEYTRNKVSWLESLVFIQNDLSLSAAELSTLFTTLTVDIPVTDVKNLESTISPISGVNPDSSDDANADVIMVHSALFDKLFTSYDLNGFQVPHQSGPDAAR</sequence>
<keyword evidence="2" id="KW-1185">Reference proteome</keyword>
<organism evidence="1 2">
    <name type="scientific">Fusarium torreyae</name>
    <dbReference type="NCBI Taxonomy" id="1237075"/>
    <lineage>
        <taxon>Eukaryota</taxon>
        <taxon>Fungi</taxon>
        <taxon>Dikarya</taxon>
        <taxon>Ascomycota</taxon>
        <taxon>Pezizomycotina</taxon>
        <taxon>Sordariomycetes</taxon>
        <taxon>Hypocreomycetidae</taxon>
        <taxon>Hypocreales</taxon>
        <taxon>Nectriaceae</taxon>
        <taxon>Fusarium</taxon>
    </lineage>
</organism>